<dbReference type="EMBL" id="JBBPBM010000232">
    <property type="protein sequence ID" value="KAK8499661.1"/>
    <property type="molecule type" value="Genomic_DNA"/>
</dbReference>
<feature type="region of interest" description="Disordered" evidence="1">
    <location>
        <begin position="395"/>
        <end position="474"/>
    </location>
</feature>
<feature type="compositionally biased region" description="Polar residues" evidence="1">
    <location>
        <begin position="265"/>
        <end position="286"/>
    </location>
</feature>
<accession>A0ABR2AZA5</accession>
<dbReference type="PANTHER" id="PTHR33223:SF6">
    <property type="entry name" value="CCHC-TYPE DOMAIN-CONTAINING PROTEIN"/>
    <property type="match status" value="1"/>
</dbReference>
<organism evidence="3 4">
    <name type="scientific">Hibiscus sabdariffa</name>
    <name type="common">roselle</name>
    <dbReference type="NCBI Taxonomy" id="183260"/>
    <lineage>
        <taxon>Eukaryota</taxon>
        <taxon>Viridiplantae</taxon>
        <taxon>Streptophyta</taxon>
        <taxon>Embryophyta</taxon>
        <taxon>Tracheophyta</taxon>
        <taxon>Spermatophyta</taxon>
        <taxon>Magnoliopsida</taxon>
        <taxon>eudicotyledons</taxon>
        <taxon>Gunneridae</taxon>
        <taxon>Pentapetalae</taxon>
        <taxon>rosids</taxon>
        <taxon>malvids</taxon>
        <taxon>Malvales</taxon>
        <taxon>Malvaceae</taxon>
        <taxon>Malvoideae</taxon>
        <taxon>Hibiscus</taxon>
    </lineage>
</organism>
<dbReference type="InterPro" id="IPR005162">
    <property type="entry name" value="Retrotrans_gag_dom"/>
</dbReference>
<name>A0ABR2AZA5_9ROSI</name>
<dbReference type="Proteomes" id="UP001472677">
    <property type="component" value="Unassembled WGS sequence"/>
</dbReference>
<evidence type="ECO:0000259" key="2">
    <source>
        <dbReference type="Pfam" id="PF03732"/>
    </source>
</evidence>
<feature type="compositionally biased region" description="Basic and acidic residues" evidence="1">
    <location>
        <begin position="414"/>
        <end position="432"/>
    </location>
</feature>
<reference evidence="3 4" key="1">
    <citation type="journal article" date="2024" name="G3 (Bethesda)">
        <title>Genome assembly of Hibiscus sabdariffa L. provides insights into metabolisms of medicinal natural products.</title>
        <authorList>
            <person name="Kim T."/>
        </authorList>
    </citation>
    <scope>NUCLEOTIDE SEQUENCE [LARGE SCALE GENOMIC DNA]</scope>
    <source>
        <strain evidence="3">TK-2024</strain>
        <tissue evidence="3">Old leaves</tissue>
    </source>
</reference>
<evidence type="ECO:0000256" key="1">
    <source>
        <dbReference type="SAM" id="MobiDB-lite"/>
    </source>
</evidence>
<gene>
    <name evidence="3" type="ORF">V6N12_002133</name>
</gene>
<comment type="caution">
    <text evidence="3">The sequence shown here is derived from an EMBL/GenBank/DDBJ whole genome shotgun (WGS) entry which is preliminary data.</text>
</comment>
<feature type="region of interest" description="Disordered" evidence="1">
    <location>
        <begin position="1"/>
        <end position="21"/>
    </location>
</feature>
<dbReference type="PANTHER" id="PTHR33223">
    <property type="entry name" value="CCHC-TYPE DOMAIN-CONTAINING PROTEIN"/>
    <property type="match status" value="1"/>
</dbReference>
<protein>
    <recommendedName>
        <fullName evidence="2">Retrotransposon gag domain-containing protein</fullName>
    </recommendedName>
</protein>
<dbReference type="Pfam" id="PF03732">
    <property type="entry name" value="Retrotrans_gag"/>
    <property type="match status" value="1"/>
</dbReference>
<keyword evidence="4" id="KW-1185">Reference proteome</keyword>
<feature type="region of interest" description="Disordered" evidence="1">
    <location>
        <begin position="254"/>
        <end position="299"/>
    </location>
</feature>
<sequence>MYRANEPVGGEQNQNAAVDQGVAARPRAIRDHLAPMLDDLSPRIVASEIQAAHFELKPVMFNMLNSIGQFGGSPREDARQHIRAFLEVCDSFRQQGVHEDVLKLKLFPYSLRDRARDWLSGVPSGSMQSWADLCRSFLMRYNPPNMHTQLRNDIASFRQAIMNQSNGTLLDKSPEEAFDILDRIANNDYQFPTSRLGQGRRTPGKLDLDASDSVAAQLSAITNMLKNLHKPTEVQDARAVSCVHCDGNHNPNDCPAMHDQGGGNTSSANRQQNMNAPPGFQTNMPWQSEAKGNASTSHNSSLEATMQEFIASTKSLLHDHSTTIKNQGNLLQTQGALLQSHGSSLRALENQVGQIAQALQVQPQGGLPSDTEVTKRNGKEQCIVLTLRSGTTINKNVEFGGDENTEASPASTQKEYEVQDKAQEEEGREEVLITKPSGGQCADATAKAVPAQTAEDVRPPPPFPQRLKKHKEDT</sequence>
<proteinExistence type="predicted"/>
<feature type="domain" description="Retrotransposon gag" evidence="2">
    <location>
        <begin position="105"/>
        <end position="159"/>
    </location>
</feature>
<evidence type="ECO:0000313" key="4">
    <source>
        <dbReference type="Proteomes" id="UP001472677"/>
    </source>
</evidence>
<evidence type="ECO:0000313" key="3">
    <source>
        <dbReference type="EMBL" id="KAK8499661.1"/>
    </source>
</evidence>